<dbReference type="SUPFAM" id="SSF48029">
    <property type="entry name" value="FliG"/>
    <property type="match status" value="2"/>
</dbReference>
<protein>
    <recommendedName>
        <fullName evidence="4">Flagellar motor switch protein FliG</fullName>
    </recommendedName>
</protein>
<evidence type="ECO:0000256" key="5">
    <source>
        <dbReference type="ARBA" id="ARBA00022475"/>
    </source>
</evidence>
<reference evidence="14 15" key="1">
    <citation type="submission" date="2016-06" db="EMBL/GenBank/DDBJ databases">
        <title>Respiratory ammonification of nitrate coupled to the oxidation of elemental sulfur in deep-sea autotrophic thermophilic bacteria.</title>
        <authorList>
            <person name="Slobodkina G.B."/>
            <person name="Mardanov A.V."/>
            <person name="Ravin N.V."/>
            <person name="Frolova A.A."/>
            <person name="Viryasiv M.B."/>
            <person name="Chernyh N.A."/>
            <person name="Bonch-Osmolovskaya E.A."/>
            <person name="Slobodkin A.I."/>
        </authorList>
    </citation>
    <scope>NUCLEOTIDE SEQUENCE [LARGE SCALE GENOMIC DNA]</scope>
    <source>
        <strain evidence="14 15">S69</strain>
    </source>
</reference>
<dbReference type="GO" id="GO:0005886">
    <property type="term" value="C:plasma membrane"/>
    <property type="evidence" value="ECO:0007669"/>
    <property type="project" value="UniProtKB-SubCell"/>
</dbReference>
<dbReference type="RefSeq" id="WP_067618894.1">
    <property type="nucleotide sequence ID" value="NZ_MAGO01000008.1"/>
</dbReference>
<dbReference type="Gene3D" id="1.10.220.30">
    <property type="match status" value="3"/>
</dbReference>
<comment type="caution">
    <text evidence="14">The sequence shown here is derived from an EMBL/GenBank/DDBJ whole genome shotgun (WGS) entry which is preliminary data.</text>
</comment>
<evidence type="ECO:0000256" key="2">
    <source>
        <dbReference type="ARBA" id="ARBA00004413"/>
    </source>
</evidence>
<dbReference type="Pfam" id="PF14842">
    <property type="entry name" value="FliG_N"/>
    <property type="match status" value="1"/>
</dbReference>
<dbReference type="InterPro" id="IPR023087">
    <property type="entry name" value="Flg_Motor_Flig_C"/>
</dbReference>
<dbReference type="OrthoDB" id="9780302at2"/>
<dbReference type="GO" id="GO:0006935">
    <property type="term" value="P:chemotaxis"/>
    <property type="evidence" value="ECO:0007669"/>
    <property type="project" value="UniProtKB-KW"/>
</dbReference>
<evidence type="ECO:0000256" key="10">
    <source>
        <dbReference type="ARBA" id="ARBA00025598"/>
    </source>
</evidence>
<keyword evidence="14" id="KW-0966">Cell projection</keyword>
<dbReference type="InterPro" id="IPR028263">
    <property type="entry name" value="FliG_N"/>
</dbReference>
<evidence type="ECO:0000313" key="15">
    <source>
        <dbReference type="Proteomes" id="UP000093080"/>
    </source>
</evidence>
<dbReference type="Proteomes" id="UP000093080">
    <property type="component" value="Unassembled WGS sequence"/>
</dbReference>
<keyword evidence="8" id="KW-0472">Membrane</keyword>
<evidence type="ECO:0000256" key="9">
    <source>
        <dbReference type="ARBA" id="ARBA00023143"/>
    </source>
</evidence>
<dbReference type="PANTHER" id="PTHR30534">
    <property type="entry name" value="FLAGELLAR MOTOR SWITCH PROTEIN FLIG"/>
    <property type="match status" value="1"/>
</dbReference>
<dbReference type="InterPro" id="IPR032779">
    <property type="entry name" value="FliG_M"/>
</dbReference>
<keyword evidence="9" id="KW-0975">Bacterial flagellum</keyword>
<dbReference type="InterPro" id="IPR011002">
    <property type="entry name" value="FliG_a-hlx"/>
</dbReference>
<proteinExistence type="inferred from homology"/>
<dbReference type="AlphaFoldDB" id="A0A1B9F4K0"/>
<evidence type="ECO:0000256" key="7">
    <source>
        <dbReference type="ARBA" id="ARBA00022779"/>
    </source>
</evidence>
<evidence type="ECO:0000313" key="14">
    <source>
        <dbReference type="EMBL" id="OCC14879.1"/>
    </source>
</evidence>
<evidence type="ECO:0000259" key="11">
    <source>
        <dbReference type="Pfam" id="PF01706"/>
    </source>
</evidence>
<dbReference type="GO" id="GO:0003774">
    <property type="term" value="F:cytoskeletal motor activity"/>
    <property type="evidence" value="ECO:0007669"/>
    <property type="project" value="InterPro"/>
</dbReference>
<comment type="subcellular location">
    <subcellularLocation>
        <location evidence="1">Bacterial flagellum basal body</location>
    </subcellularLocation>
    <subcellularLocation>
        <location evidence="2">Cell membrane</location>
        <topology evidence="2">Peripheral membrane protein</topology>
        <orientation evidence="2">Cytoplasmic side</orientation>
    </subcellularLocation>
</comment>
<feature type="domain" description="Flagellar motor switch protein FliG C-terminal" evidence="11">
    <location>
        <begin position="228"/>
        <end position="335"/>
    </location>
</feature>
<dbReference type="FunFam" id="1.10.220.30:FF:000001">
    <property type="entry name" value="Flagellar motor switch protein FliG"/>
    <property type="match status" value="1"/>
</dbReference>
<evidence type="ECO:0000256" key="3">
    <source>
        <dbReference type="ARBA" id="ARBA00010299"/>
    </source>
</evidence>
<evidence type="ECO:0000259" key="13">
    <source>
        <dbReference type="Pfam" id="PF14842"/>
    </source>
</evidence>
<dbReference type="NCBIfam" id="TIGR00207">
    <property type="entry name" value="fliG"/>
    <property type="match status" value="1"/>
</dbReference>
<name>A0A1B9F4K0_9BACT</name>
<keyword evidence="14" id="KW-0282">Flagellum</keyword>
<dbReference type="PRINTS" id="PR00954">
    <property type="entry name" value="FLGMOTORFLIG"/>
</dbReference>
<gene>
    <name evidence="14" type="ORF">DBT_1674</name>
</gene>
<feature type="domain" description="Flagellar motor switch protein FliG middle" evidence="12">
    <location>
        <begin position="126"/>
        <end position="198"/>
    </location>
</feature>
<feature type="domain" description="Flagellar motor switch protein FliG N-terminal" evidence="13">
    <location>
        <begin position="17"/>
        <end position="117"/>
    </location>
</feature>
<dbReference type="STRING" id="1156395.DBT_1674"/>
<keyword evidence="14" id="KW-0969">Cilium</keyword>
<dbReference type="GO" id="GO:0009425">
    <property type="term" value="C:bacterial-type flagellum basal body"/>
    <property type="evidence" value="ECO:0007669"/>
    <property type="project" value="UniProtKB-SubCell"/>
</dbReference>
<comment type="similarity">
    <text evidence="3">Belongs to the FliG family.</text>
</comment>
<sequence length="345" mass="38588">MEEKANIPAIDLSDPKGPYKAAIFLLAMGEAFTAEVFKYLKEEEIKKVSTLMAQIKYIPGEAVDKVLKEVREKMSMVQGEVAVSVEEFLKKVLFSSMPEEQAKKIYDDIMKQLHPSTFQKLSSLEPKVIVNFLRNEHPQTIAVILANIEPELAADILEELPERLQSDVMIRIANLEKINPEIVAEIDKVLEEELFSVEMSDAKKVGGAERVAAILNSVDRTLEDALMEKIEESSEELAEEIRKLMFKFEDLLGVDDSAIVAILKEISTEELKLALKAASDELKAKFFNNMSERAAQLLKEDLEVMGPVRLKDVENAQQSILKVAKRLESEGKIVLGGKGGEEVLV</sequence>
<evidence type="ECO:0000256" key="8">
    <source>
        <dbReference type="ARBA" id="ARBA00023136"/>
    </source>
</evidence>
<dbReference type="PANTHER" id="PTHR30534:SF0">
    <property type="entry name" value="FLAGELLAR MOTOR SWITCH PROTEIN FLIG"/>
    <property type="match status" value="1"/>
</dbReference>
<keyword evidence="7" id="KW-0283">Flagellar rotation</keyword>
<evidence type="ECO:0000256" key="6">
    <source>
        <dbReference type="ARBA" id="ARBA00022500"/>
    </source>
</evidence>
<evidence type="ECO:0000259" key="12">
    <source>
        <dbReference type="Pfam" id="PF14841"/>
    </source>
</evidence>
<dbReference type="PATRIC" id="fig|1156395.6.peg.1691"/>
<keyword evidence="5" id="KW-1003">Cell membrane</keyword>
<dbReference type="GO" id="GO:0071973">
    <property type="term" value="P:bacterial-type flagellum-dependent cell motility"/>
    <property type="evidence" value="ECO:0007669"/>
    <property type="project" value="InterPro"/>
</dbReference>
<dbReference type="Pfam" id="PF01706">
    <property type="entry name" value="FliG_C"/>
    <property type="match status" value="1"/>
</dbReference>
<dbReference type="InterPro" id="IPR000090">
    <property type="entry name" value="Flg_Motor_Flig"/>
</dbReference>
<dbReference type="EMBL" id="MAGO01000008">
    <property type="protein sequence ID" value="OCC14879.1"/>
    <property type="molecule type" value="Genomic_DNA"/>
</dbReference>
<evidence type="ECO:0000256" key="1">
    <source>
        <dbReference type="ARBA" id="ARBA00004117"/>
    </source>
</evidence>
<dbReference type="Pfam" id="PF14841">
    <property type="entry name" value="FliG_M"/>
    <property type="match status" value="1"/>
</dbReference>
<dbReference type="PIRSF" id="PIRSF003161">
    <property type="entry name" value="FliG"/>
    <property type="match status" value="1"/>
</dbReference>
<organism evidence="14 15">
    <name type="scientific">Dissulfuribacter thermophilus</name>
    <dbReference type="NCBI Taxonomy" id="1156395"/>
    <lineage>
        <taxon>Bacteria</taxon>
        <taxon>Pseudomonadati</taxon>
        <taxon>Thermodesulfobacteriota</taxon>
        <taxon>Dissulfuribacteria</taxon>
        <taxon>Dissulfuribacterales</taxon>
        <taxon>Dissulfuribacteraceae</taxon>
        <taxon>Dissulfuribacter</taxon>
    </lineage>
</organism>
<evidence type="ECO:0000256" key="4">
    <source>
        <dbReference type="ARBA" id="ARBA00021870"/>
    </source>
</evidence>
<keyword evidence="6" id="KW-0145">Chemotaxis</keyword>
<keyword evidence="15" id="KW-1185">Reference proteome</keyword>
<accession>A0A1B9F4K0</accession>
<comment type="function">
    <text evidence="10">FliG is one of three proteins (FliG, FliN, FliM) that forms the rotor-mounted switch complex (C ring), located at the base of the basal body. This complex interacts with the CheY and CheZ chemotaxis proteins, in addition to contacting components of the motor that determine the direction of flagellar rotation.</text>
</comment>